<dbReference type="Gene3D" id="1.10.10.60">
    <property type="entry name" value="Homeodomain-like"/>
    <property type="match status" value="1"/>
</dbReference>
<dbReference type="PANTHER" id="PTHR43280">
    <property type="entry name" value="ARAC-FAMILY TRANSCRIPTIONAL REGULATOR"/>
    <property type="match status" value="1"/>
</dbReference>
<dbReference type="InterPro" id="IPR018060">
    <property type="entry name" value="HTH_AraC"/>
</dbReference>
<evidence type="ECO:0000256" key="3">
    <source>
        <dbReference type="ARBA" id="ARBA00023163"/>
    </source>
</evidence>
<dbReference type="SUPFAM" id="SSF46689">
    <property type="entry name" value="Homeodomain-like"/>
    <property type="match status" value="2"/>
</dbReference>
<comment type="caution">
    <text evidence="5">The sequence shown here is derived from an EMBL/GenBank/DDBJ whole genome shotgun (WGS) entry which is preliminary data.</text>
</comment>
<dbReference type="EMBL" id="JAJEQC010000011">
    <property type="protein sequence ID" value="MCC2137519.1"/>
    <property type="molecule type" value="Genomic_DNA"/>
</dbReference>
<dbReference type="GO" id="GO:0003700">
    <property type="term" value="F:DNA-binding transcription factor activity"/>
    <property type="evidence" value="ECO:0007669"/>
    <property type="project" value="InterPro"/>
</dbReference>
<reference evidence="5" key="1">
    <citation type="submission" date="2021-10" db="EMBL/GenBank/DDBJ databases">
        <title>Anaerobic single-cell dispensing facilitates the cultivation of human gut bacteria.</title>
        <authorList>
            <person name="Afrizal A."/>
        </authorList>
    </citation>
    <scope>NUCLEOTIDE SEQUENCE</scope>
    <source>
        <strain evidence="5">CLA-AA-H250</strain>
    </source>
</reference>
<dbReference type="Proteomes" id="UP001199424">
    <property type="component" value="Unassembled WGS sequence"/>
</dbReference>
<dbReference type="SMART" id="SM00342">
    <property type="entry name" value="HTH_ARAC"/>
    <property type="match status" value="1"/>
</dbReference>
<dbReference type="AlphaFoldDB" id="A0AAE3AIY3"/>
<keyword evidence="1" id="KW-0805">Transcription regulation</keyword>
<dbReference type="InterPro" id="IPR037923">
    <property type="entry name" value="HTH-like"/>
</dbReference>
<dbReference type="SUPFAM" id="SSF51215">
    <property type="entry name" value="Regulatory protein AraC"/>
    <property type="match status" value="1"/>
</dbReference>
<evidence type="ECO:0000256" key="1">
    <source>
        <dbReference type="ARBA" id="ARBA00023015"/>
    </source>
</evidence>
<dbReference type="PROSITE" id="PS00041">
    <property type="entry name" value="HTH_ARAC_FAMILY_1"/>
    <property type="match status" value="1"/>
</dbReference>
<dbReference type="GO" id="GO:0043565">
    <property type="term" value="F:sequence-specific DNA binding"/>
    <property type="evidence" value="ECO:0007669"/>
    <property type="project" value="InterPro"/>
</dbReference>
<dbReference type="Pfam" id="PF12833">
    <property type="entry name" value="HTH_18"/>
    <property type="match status" value="1"/>
</dbReference>
<keyword evidence="6" id="KW-1185">Reference proteome</keyword>
<name>A0AAE3AIY3_9FIRM</name>
<dbReference type="InterPro" id="IPR018062">
    <property type="entry name" value="HTH_AraC-typ_CS"/>
</dbReference>
<dbReference type="Gene3D" id="2.60.120.280">
    <property type="entry name" value="Regulatory protein AraC"/>
    <property type="match status" value="1"/>
</dbReference>
<evidence type="ECO:0000313" key="6">
    <source>
        <dbReference type="Proteomes" id="UP001199424"/>
    </source>
</evidence>
<protein>
    <submittedName>
        <fullName evidence="5">AraC family transcriptional regulator</fullName>
    </submittedName>
</protein>
<proteinExistence type="predicted"/>
<evidence type="ECO:0000313" key="5">
    <source>
        <dbReference type="EMBL" id="MCC2137519.1"/>
    </source>
</evidence>
<keyword evidence="2" id="KW-0238">DNA-binding</keyword>
<dbReference type="PANTHER" id="PTHR43280:SF2">
    <property type="entry name" value="HTH-TYPE TRANSCRIPTIONAL REGULATOR EXSA"/>
    <property type="match status" value="1"/>
</dbReference>
<feature type="domain" description="HTH araC/xylS-type" evidence="4">
    <location>
        <begin position="168"/>
        <end position="266"/>
    </location>
</feature>
<evidence type="ECO:0000256" key="2">
    <source>
        <dbReference type="ARBA" id="ARBA00023125"/>
    </source>
</evidence>
<dbReference type="CDD" id="cd06986">
    <property type="entry name" value="cupin_MmsR-like_N"/>
    <property type="match status" value="1"/>
</dbReference>
<keyword evidence="3" id="KW-0804">Transcription</keyword>
<sequence>MNTIKHRAENLNNGGSVTVYYCGYEKCEGGHFWGPAVRNQYLLHYVISGKGTYTVGEETYTLHANECFLIRPGERTYYIADREDPWEYMWVAFDGFDVLEILRRTGLVSQYTTKLENGDEFIRYMHEMIDEFNKGSLFKVMSGFYGAMSVLEESAHGGAYTREHEYVNKAIGYIKSNYGYPIQISDLARHIGIDRTYLYRIFSASESMSPKQYLMQVRINAAKKMLLAGTYTVSETALSCGFSDSASFCGRFKRCTGMTPKEFVADSHKQKSSSNT</sequence>
<accession>A0AAE3AIY3</accession>
<dbReference type="InterPro" id="IPR009057">
    <property type="entry name" value="Homeodomain-like_sf"/>
</dbReference>
<gene>
    <name evidence="5" type="ORF">LKD31_10895</name>
</gene>
<dbReference type="RefSeq" id="WP_176820506.1">
    <property type="nucleotide sequence ID" value="NZ_JAJEQC010000011.1"/>
</dbReference>
<evidence type="ECO:0000259" key="4">
    <source>
        <dbReference type="PROSITE" id="PS01124"/>
    </source>
</evidence>
<dbReference type="PROSITE" id="PS01124">
    <property type="entry name" value="HTH_ARAC_FAMILY_2"/>
    <property type="match status" value="1"/>
</dbReference>
<dbReference type="Pfam" id="PF02311">
    <property type="entry name" value="AraC_binding"/>
    <property type="match status" value="1"/>
</dbReference>
<organism evidence="5 6">
    <name type="scientific">Hominenteromicrobium mulieris</name>
    <dbReference type="NCBI Taxonomy" id="2885357"/>
    <lineage>
        <taxon>Bacteria</taxon>
        <taxon>Bacillati</taxon>
        <taxon>Bacillota</taxon>
        <taxon>Clostridia</taxon>
        <taxon>Eubacteriales</taxon>
        <taxon>Oscillospiraceae</taxon>
        <taxon>Hominenteromicrobium</taxon>
    </lineage>
</organism>
<dbReference type="InterPro" id="IPR003313">
    <property type="entry name" value="AraC-bd"/>
</dbReference>